<dbReference type="Proteomes" id="UP000190750">
    <property type="component" value="Unassembled WGS sequence"/>
</dbReference>
<gene>
    <name evidence="2" type="ORF">RF819_09970</name>
</gene>
<feature type="domain" description="Phospholipase D-like" evidence="1">
    <location>
        <begin position="65"/>
        <end position="119"/>
    </location>
</feature>
<reference evidence="2 3" key="1">
    <citation type="submission" date="2017-01" db="EMBL/GenBank/DDBJ databases">
        <title>Genome sequencing of Rhodoferax fermentans JCM 7819.</title>
        <authorList>
            <person name="Kim Y.J."/>
            <person name="Farh M.E.-A."/>
            <person name="Yang D.-C."/>
        </authorList>
    </citation>
    <scope>NUCLEOTIDE SEQUENCE [LARGE SCALE GENOMIC DNA]</scope>
    <source>
        <strain evidence="2 3">JCM 7819</strain>
    </source>
</reference>
<name>A0A1T1ASQ8_RHOFE</name>
<organism evidence="2 3">
    <name type="scientific">Rhodoferax fermentans</name>
    <dbReference type="NCBI Taxonomy" id="28066"/>
    <lineage>
        <taxon>Bacteria</taxon>
        <taxon>Pseudomonadati</taxon>
        <taxon>Pseudomonadota</taxon>
        <taxon>Betaproteobacteria</taxon>
        <taxon>Burkholderiales</taxon>
        <taxon>Comamonadaceae</taxon>
        <taxon>Rhodoferax</taxon>
    </lineage>
</organism>
<evidence type="ECO:0000313" key="2">
    <source>
        <dbReference type="EMBL" id="OOV07005.1"/>
    </source>
</evidence>
<dbReference type="Pfam" id="PF13091">
    <property type="entry name" value="PLDc_2"/>
    <property type="match status" value="1"/>
</dbReference>
<dbReference type="STRING" id="28066.RF819_09970"/>
<keyword evidence="3" id="KW-1185">Reference proteome</keyword>
<dbReference type="SUPFAM" id="SSF56024">
    <property type="entry name" value="Phospholipase D/nuclease"/>
    <property type="match status" value="1"/>
</dbReference>
<proteinExistence type="predicted"/>
<dbReference type="Gene3D" id="3.30.870.10">
    <property type="entry name" value="Endonuclease Chain A"/>
    <property type="match status" value="1"/>
</dbReference>
<comment type="caution">
    <text evidence="2">The sequence shown here is derived from an EMBL/GenBank/DDBJ whole genome shotgun (WGS) entry which is preliminary data.</text>
</comment>
<dbReference type="EMBL" id="MTJN01000002">
    <property type="protein sequence ID" value="OOV07005.1"/>
    <property type="molecule type" value="Genomic_DNA"/>
</dbReference>
<dbReference type="InterPro" id="IPR025202">
    <property type="entry name" value="PLD-like_dom"/>
</dbReference>
<evidence type="ECO:0000259" key="1">
    <source>
        <dbReference type="Pfam" id="PF13091"/>
    </source>
</evidence>
<sequence>MQVCRSGAIGIVSPYIGVDYLLRIIGASESWRLVSDVEAWLSSLSIRARPKAWQFIRENLDRIHHCSAIHAKAVIGTKEAMLGSANLTITGMLNRTEMGILIDDIDMVAELSAWFNSLWQQTLPPIADEASAFIQWLDEDARRSPMHRDKFSLSASGTRIRARLAEIPVQATQEAKVEAIHLEAVAQVLVIQDRRHYESLGGAVEAGIDEMAGDGFTLRQMVNRVHQSFPEATIRETYFAVLGHCANHVRSVFSENTRNRLILVDGLFLQSTKESVLPALEVFDTFLAYLVRHFDFVQTRDLPDEEQIQVTTGVRGLDQIILVSELLDCGFLELEDIAGRQPQYNLSESFEWSDRYTLFARAQHAWKIKKDREPLADKSKHWNSRDVNQSFGASRDSFHRAEGGSLSEFLRAESAKEAVAERARKEQRAIDRQLRHDGVDKILAHLLSTLLSGQRLSATKATIDDLAAALGVKSKWVQQVLRGEELDIPKIVVISNGAISINPALDWKDLSNFTLAQRFCKTALGLN</sequence>
<accession>A0A1T1ASQ8</accession>
<protein>
    <recommendedName>
        <fullName evidence="1">Phospholipase D-like domain-containing protein</fullName>
    </recommendedName>
</protein>
<dbReference type="AlphaFoldDB" id="A0A1T1ASQ8"/>
<evidence type="ECO:0000313" key="3">
    <source>
        <dbReference type="Proteomes" id="UP000190750"/>
    </source>
</evidence>